<proteinExistence type="predicted"/>
<sequence length="789" mass="89995">MSSVKLEDYEEFLESVPEIRDVLESTFHDAARIMSPTGLKTYMDGAKSLHNLGRGGDVVITYIEEIPLVVKEVGEDVILDCVTAAMKLSSMTSGEVISLLLASLPTAARNLGDAELFRGYLLFIHQLASTAARGLRPMLNHIDELLGKLTLSGLRRWANFGAQAYRRDFKNLTSYFNLESADSKAMFQKERAGVLFNKVQRKLNFYLRALWGRDFFIRPTGADFDDFRPYIEHRILHMPDAVDDIAISDGDPDKSVIPGLELFRATAAHMASHMCYSSSPISAEELSPAQMFFIGMIEDARIEYKAIKDFPGLFKLWRSLLALESTDKTEHPTMPVLEHFALMLLDNSVSSDDEELNTFATTFHESIEENQDNNQFCWSMGLEVFHLFQSRKIVPSLRILERIDILYRDDNRYVWEFEEFTWDTEVEYVPASQRQVRRTVSVIEMANEVDCELAGDDAQEIWTCETNMRPYEDDLTDEQISFNDMWGKEPISDPFHYQEWDYQIQLHRPDWATVYERRQPRGNPEDIHNILTEYRPVAHRIKQIIDLLTPEGVQRVRNMEDGDEIDLNAAVDAMISIRMGEQPNPRITMRNVLKTRDLSVVILMDLSESTNEAMAGSDKTILQLTREAATLVSTAIDGIGDPFALHGFASDGRHDVQYYRFKDFSQHYDDEAKSRLAGMKGGLSTRMGAALRHAGTHLMKQQERRKLILLVTDGEPADIDETDPQHLRHDTKKAVEELYSTGVLTYCLTLDPNADAYVKRIFGENNYTIVDNVDRLPEKLPTLFASLTG</sequence>
<dbReference type="PANTHER" id="PTHR41248">
    <property type="entry name" value="NORD PROTEIN"/>
    <property type="match status" value="1"/>
</dbReference>
<evidence type="ECO:0000259" key="1">
    <source>
        <dbReference type="PROSITE" id="PS50234"/>
    </source>
</evidence>
<dbReference type="PANTHER" id="PTHR41248:SF1">
    <property type="entry name" value="NORD PROTEIN"/>
    <property type="match status" value="1"/>
</dbReference>
<dbReference type="Gene3D" id="3.40.50.410">
    <property type="entry name" value="von Willebrand factor, type A domain"/>
    <property type="match status" value="1"/>
</dbReference>
<dbReference type="InterPro" id="IPR051928">
    <property type="entry name" value="NorD/CobT"/>
</dbReference>
<accession>A0A3B0WGC1</accession>
<dbReference type="SUPFAM" id="SSF53300">
    <property type="entry name" value="vWA-like"/>
    <property type="match status" value="1"/>
</dbReference>
<dbReference type="InterPro" id="IPR002035">
    <property type="entry name" value="VWF_A"/>
</dbReference>
<dbReference type="CDD" id="cd01454">
    <property type="entry name" value="vWA_norD_type"/>
    <property type="match status" value="1"/>
</dbReference>
<gene>
    <name evidence="2" type="ORF">MNBD_GAMMA05-1763</name>
</gene>
<dbReference type="InterPro" id="IPR036465">
    <property type="entry name" value="vWFA_dom_sf"/>
</dbReference>
<dbReference type="SMART" id="SM00327">
    <property type="entry name" value="VWA"/>
    <property type="match status" value="1"/>
</dbReference>
<name>A0A3B0WGC1_9ZZZZ</name>
<dbReference type="EMBL" id="UOFE01000018">
    <property type="protein sequence ID" value="VAW51510.1"/>
    <property type="molecule type" value="Genomic_DNA"/>
</dbReference>
<dbReference type="AlphaFoldDB" id="A0A3B0WGC1"/>
<organism evidence="2">
    <name type="scientific">hydrothermal vent metagenome</name>
    <dbReference type="NCBI Taxonomy" id="652676"/>
    <lineage>
        <taxon>unclassified sequences</taxon>
        <taxon>metagenomes</taxon>
        <taxon>ecological metagenomes</taxon>
    </lineage>
</organism>
<dbReference type="Pfam" id="PF00092">
    <property type="entry name" value="VWA"/>
    <property type="match status" value="1"/>
</dbReference>
<feature type="domain" description="VWFA" evidence="1">
    <location>
        <begin position="599"/>
        <end position="787"/>
    </location>
</feature>
<dbReference type="PROSITE" id="PS50234">
    <property type="entry name" value="VWFA"/>
    <property type="match status" value="1"/>
</dbReference>
<reference evidence="2" key="1">
    <citation type="submission" date="2018-06" db="EMBL/GenBank/DDBJ databases">
        <authorList>
            <person name="Zhirakovskaya E."/>
        </authorList>
    </citation>
    <scope>NUCLEOTIDE SEQUENCE</scope>
</reference>
<protein>
    <submittedName>
        <fullName evidence="2">Rubisco activation protein CbbO</fullName>
    </submittedName>
</protein>
<evidence type="ECO:0000313" key="2">
    <source>
        <dbReference type="EMBL" id="VAW51510.1"/>
    </source>
</evidence>